<comment type="caution">
    <text evidence="1">The sequence shown here is derived from an EMBL/GenBank/DDBJ whole genome shotgun (WGS) entry which is preliminary data.</text>
</comment>
<keyword evidence="1" id="KW-0418">Kinase</keyword>
<keyword evidence="1" id="KW-0808">Transferase</keyword>
<feature type="non-terminal residue" evidence="1">
    <location>
        <position position="1"/>
    </location>
</feature>
<dbReference type="GO" id="GO:0016301">
    <property type="term" value="F:kinase activity"/>
    <property type="evidence" value="ECO:0007669"/>
    <property type="project" value="UniProtKB-KW"/>
</dbReference>
<evidence type="ECO:0000313" key="2">
    <source>
        <dbReference type="Proteomes" id="UP000299084"/>
    </source>
</evidence>
<evidence type="ECO:0000313" key="1">
    <source>
        <dbReference type="EMBL" id="KAB1279284.1"/>
    </source>
</evidence>
<dbReference type="GO" id="GO:0051018">
    <property type="term" value="F:protein kinase A binding"/>
    <property type="evidence" value="ECO:0007669"/>
    <property type="project" value="TreeGrafter"/>
</dbReference>
<dbReference type="AlphaFoldDB" id="A0A5N4E7L0"/>
<dbReference type="PANTHER" id="PTHR10226">
    <property type="entry name" value="A KINASE ANCHOR PROTEIN"/>
    <property type="match status" value="1"/>
</dbReference>
<organism evidence="1 2">
    <name type="scientific">Camelus dromedarius</name>
    <name type="common">Dromedary</name>
    <name type="synonym">Arabian camel</name>
    <dbReference type="NCBI Taxonomy" id="9838"/>
    <lineage>
        <taxon>Eukaryota</taxon>
        <taxon>Metazoa</taxon>
        <taxon>Chordata</taxon>
        <taxon>Craniata</taxon>
        <taxon>Vertebrata</taxon>
        <taxon>Euteleostomi</taxon>
        <taxon>Mammalia</taxon>
        <taxon>Eutheria</taxon>
        <taxon>Laurasiatheria</taxon>
        <taxon>Artiodactyla</taxon>
        <taxon>Tylopoda</taxon>
        <taxon>Camelidae</taxon>
        <taxon>Camelus</taxon>
    </lineage>
</organism>
<dbReference type="Proteomes" id="UP000299084">
    <property type="component" value="Unassembled WGS sequence"/>
</dbReference>
<reference evidence="1 2" key="1">
    <citation type="journal article" date="2019" name="Mol. Ecol. Resour.">
        <title>Improving Illumina assemblies with Hi-C and long reads: an example with the North African dromedary.</title>
        <authorList>
            <person name="Elbers J.P."/>
            <person name="Rogers M.F."/>
            <person name="Perelman P.L."/>
            <person name="Proskuryakova A.A."/>
            <person name="Serdyukova N.A."/>
            <person name="Johnson W.E."/>
            <person name="Horin P."/>
            <person name="Corander J."/>
            <person name="Murphy D."/>
            <person name="Burger P.A."/>
        </authorList>
    </citation>
    <scope>NUCLEOTIDE SEQUENCE [LARGE SCALE GENOMIC DNA]</scope>
    <source>
        <strain evidence="1">Drom800</strain>
        <tissue evidence="1">Blood</tissue>
    </source>
</reference>
<dbReference type="GO" id="GO:0005739">
    <property type="term" value="C:mitochondrion"/>
    <property type="evidence" value="ECO:0007669"/>
    <property type="project" value="TreeGrafter"/>
</dbReference>
<keyword evidence="2" id="KW-1185">Reference proteome</keyword>
<proteinExistence type="predicted"/>
<name>A0A5N4E7L0_CAMDR</name>
<accession>A0A5N4E7L0</accession>
<sequence>HQISHLTDVTCPLSQVCFVNLDVNKDACSTEHLQQKLVNVSPDLPKLISSMNVQQPKENEIVLLSGLTSGNLQADFELSQCPWLSDICLVQCARGNRPNSTNCIIFEINKFLIGLELIQERQLHLDTNILKVEDDTNCSLSSIEEDFLTASEHLEEESEVEEYRNGENFPVKQMCILKLVTL</sequence>
<dbReference type="InterPro" id="IPR008382">
    <property type="entry name" value="SPHK1-interactor_AKAP_110"/>
</dbReference>
<dbReference type="PANTHER" id="PTHR10226:SF7">
    <property type="entry name" value="A-KINASE ANCHOR PROTEIN SPHKAP"/>
    <property type="match status" value="1"/>
</dbReference>
<dbReference type="EMBL" id="JWIN03000005">
    <property type="protein sequence ID" value="KAB1279284.1"/>
    <property type="molecule type" value="Genomic_DNA"/>
</dbReference>
<protein>
    <submittedName>
        <fullName evidence="1">A-kinase anchor protein SPHKAP</fullName>
    </submittedName>
</protein>
<gene>
    <name evidence="1" type="ORF">Cadr_000007465</name>
</gene>